<protein>
    <submittedName>
        <fullName evidence="5">ABC transporter substrate-binding protein</fullName>
    </submittedName>
</protein>
<comment type="subcellular location">
    <subcellularLocation>
        <location evidence="1">Periplasm</location>
    </subcellularLocation>
</comment>
<dbReference type="Proteomes" id="UP000466848">
    <property type="component" value="Chromosome"/>
</dbReference>
<evidence type="ECO:0000259" key="4">
    <source>
        <dbReference type="Pfam" id="PF09084"/>
    </source>
</evidence>
<evidence type="ECO:0000256" key="3">
    <source>
        <dbReference type="ARBA" id="ARBA00022729"/>
    </source>
</evidence>
<organism evidence="5 6">
    <name type="scientific">Aminipila butyrica</name>
    <dbReference type="NCBI Taxonomy" id="433296"/>
    <lineage>
        <taxon>Bacteria</taxon>
        <taxon>Bacillati</taxon>
        <taxon>Bacillota</taxon>
        <taxon>Clostridia</taxon>
        <taxon>Peptostreptococcales</taxon>
        <taxon>Anaerovoracaceae</taxon>
        <taxon>Aminipila</taxon>
    </lineage>
</organism>
<dbReference type="Pfam" id="PF09084">
    <property type="entry name" value="NMT1"/>
    <property type="match status" value="1"/>
</dbReference>
<keyword evidence="3" id="KW-0732">Signal</keyword>
<dbReference type="KEGG" id="abut:Ami103574_05310"/>
<reference evidence="5 6" key="1">
    <citation type="submission" date="2020-02" db="EMBL/GenBank/DDBJ databases">
        <authorList>
            <person name="Kim Y.B."/>
            <person name="Roh S.W."/>
        </authorList>
    </citation>
    <scope>NUCLEOTIDE SEQUENCE [LARGE SCALE GENOMIC DNA]</scope>
    <source>
        <strain evidence="5 6">DSM 103574</strain>
    </source>
</reference>
<dbReference type="PANTHER" id="PTHR30024:SF47">
    <property type="entry name" value="TAURINE-BINDING PERIPLASMIC PROTEIN"/>
    <property type="match status" value="1"/>
</dbReference>
<dbReference type="PANTHER" id="PTHR30024">
    <property type="entry name" value="ALIPHATIC SULFONATES-BINDING PROTEIN-RELATED"/>
    <property type="match status" value="1"/>
</dbReference>
<gene>
    <name evidence="5" type="ORF">Ami103574_05310</name>
</gene>
<evidence type="ECO:0000256" key="2">
    <source>
        <dbReference type="ARBA" id="ARBA00010742"/>
    </source>
</evidence>
<dbReference type="PROSITE" id="PS51257">
    <property type="entry name" value="PROKAR_LIPOPROTEIN"/>
    <property type="match status" value="1"/>
</dbReference>
<dbReference type="Gene3D" id="3.40.190.10">
    <property type="entry name" value="Periplasmic binding protein-like II"/>
    <property type="match status" value="2"/>
</dbReference>
<dbReference type="SUPFAM" id="SSF53850">
    <property type="entry name" value="Periplasmic binding protein-like II"/>
    <property type="match status" value="1"/>
</dbReference>
<comment type="similarity">
    <text evidence="2">Belongs to the bacterial solute-binding protein SsuA/TauA family.</text>
</comment>
<keyword evidence="6" id="KW-1185">Reference proteome</keyword>
<evidence type="ECO:0000313" key="5">
    <source>
        <dbReference type="EMBL" id="QIB68775.1"/>
    </source>
</evidence>
<dbReference type="InterPro" id="IPR015168">
    <property type="entry name" value="SsuA/THI5"/>
</dbReference>
<evidence type="ECO:0000313" key="6">
    <source>
        <dbReference type="Proteomes" id="UP000466848"/>
    </source>
</evidence>
<dbReference type="RefSeq" id="WP_163065638.1">
    <property type="nucleotide sequence ID" value="NZ_CP048649.1"/>
</dbReference>
<dbReference type="GO" id="GO:0042597">
    <property type="term" value="C:periplasmic space"/>
    <property type="evidence" value="ECO:0007669"/>
    <property type="project" value="UniProtKB-SubCell"/>
</dbReference>
<evidence type="ECO:0000256" key="1">
    <source>
        <dbReference type="ARBA" id="ARBA00004418"/>
    </source>
</evidence>
<dbReference type="EMBL" id="CP048649">
    <property type="protein sequence ID" value="QIB68775.1"/>
    <property type="molecule type" value="Genomic_DNA"/>
</dbReference>
<dbReference type="AlphaFoldDB" id="A0A858BUM4"/>
<sequence>MRSYKKWGCCLLAAVLGLTLLGGCGSEQQEVDQVTVCEVTHSIFYAPQYVAMNLGFFEEEGIQIELSNGQGADKVMAAVLSDNVDIGFSGPEASIYVYNEGKDDHTQVFAQLTQRDGSFLVGREKDEDFSWDKVRGKVVLPGRKGGVPYMALEYVMRQNGVDPAKDTILDNSIQFALMAGAFTSGTGDYVTLFEPTASMLEAEGKGYIVASIGQESGEIPYTAYFAKQSFIRENEDLIQRFTNAVYKGQLWVQEHSAEEIAEAVAPSFPDTDMSILTTVVERYKSIDAWSADPILREEPFDLLQEVMTQAGELTKKADYNEVVNNMYAEEAVKNQ</sequence>
<feature type="domain" description="SsuA/THI5-like" evidence="4">
    <location>
        <begin position="46"/>
        <end position="257"/>
    </location>
</feature>
<accession>A0A858BUM4</accession>
<proteinExistence type="inferred from homology"/>
<name>A0A858BUM4_9FIRM</name>